<dbReference type="InterPro" id="IPR023996">
    <property type="entry name" value="TonB-dep_OMP_SusC/RagA"/>
</dbReference>
<reference evidence="2 3" key="1">
    <citation type="submission" date="2018-06" db="EMBL/GenBank/DDBJ databases">
        <title>Genomic Encyclopedia of Archaeal and Bacterial Type Strains, Phase II (KMG-II): from individual species to whole genera.</title>
        <authorList>
            <person name="Goeker M."/>
        </authorList>
    </citation>
    <scope>NUCLEOTIDE SEQUENCE [LARGE SCALE GENOMIC DNA]</scope>
    <source>
        <strain evidence="2 3">DSM 27372</strain>
    </source>
</reference>
<evidence type="ECO:0000256" key="1">
    <source>
        <dbReference type="SAM" id="SignalP"/>
    </source>
</evidence>
<gene>
    <name evidence="2" type="ORF">B0O44_103220</name>
</gene>
<protein>
    <submittedName>
        <fullName evidence="2">TonB-linked SusC/RagA family outer membrane protein</fullName>
    </submittedName>
</protein>
<accession>A0A318UEE5</accession>
<name>A0A318UEE5_9SPHI</name>
<evidence type="ECO:0000313" key="2">
    <source>
        <dbReference type="EMBL" id="PYF74774.1"/>
    </source>
</evidence>
<dbReference type="NCBIfam" id="TIGR04056">
    <property type="entry name" value="OMP_RagA_SusC"/>
    <property type="match status" value="1"/>
</dbReference>
<proteinExistence type="predicted"/>
<dbReference type="EMBL" id="QKLU01000003">
    <property type="protein sequence ID" value="PYF74774.1"/>
    <property type="molecule type" value="Genomic_DNA"/>
</dbReference>
<dbReference type="SUPFAM" id="SSF56935">
    <property type="entry name" value="Porins"/>
    <property type="match status" value="1"/>
</dbReference>
<dbReference type="InterPro" id="IPR037066">
    <property type="entry name" value="Plug_dom_sf"/>
</dbReference>
<dbReference type="AlphaFoldDB" id="A0A318UEE5"/>
<dbReference type="Proteomes" id="UP000248198">
    <property type="component" value="Unassembled WGS sequence"/>
</dbReference>
<keyword evidence="3" id="KW-1185">Reference proteome</keyword>
<dbReference type="Gene3D" id="2.170.130.10">
    <property type="entry name" value="TonB-dependent receptor, plug domain"/>
    <property type="match status" value="1"/>
</dbReference>
<comment type="caution">
    <text evidence="2">The sequence shown here is derived from an EMBL/GenBank/DDBJ whole genome shotgun (WGS) entry which is preliminary data.</text>
</comment>
<feature type="chain" id="PRO_5016386683" evidence="1">
    <location>
        <begin position="28"/>
        <end position="962"/>
    </location>
</feature>
<dbReference type="RefSeq" id="WP_170123296.1">
    <property type="nucleotide sequence ID" value="NZ_QKLU01000003.1"/>
</dbReference>
<sequence>MKKYCNIYLTFLFTLLGAVGFAISVQAQSETKKDTSVVELEPGPLLRIPKTRSILSYSTVQGNVLGRIPVPNLSNTLYGQLGGLMVSQGSGEPGNDQASLSFRGKGTYDNSNLVFFVDGFQVDYTVYFQYMSAGEIENISLLKDPVTLATFGMKGANGVLWVTTKRGSLQRPTINVQLTSGIGQPVHLNKPYGSYDYARLYNQAVSNDKYALNGYQYSWQPAYSDTQMQAYKNGTGTNVDWYNEALKNRGWYSNANVSVRGGAEAAKYGVFIDYMNQTGLYNATKNNNLGSNTQLQKFNIRSNVDLKFFKIFEAKIDLGGRIENRTYPRNVSDNDYSSAAYWATLASYPNNIYPVKDVTGNWSGTTLYPNNPVAQINATGIRTFHDRTLQANFQLKEDLSLITPGFYLSQSVSFNTWSRIRQLKTAAYARYFQGAQSTSDKQTVIQFGASDPWGQQTWKQLNLSSGYDRTFGAHDISAAVNYYVSDLLPDANGDVTRLYYHFENLSGRFNYTYKSRYTADLGFGYSGSDNYAPGNRWSFYPALALGWLVSNEPFFKENKIIDLLKLRVSAGQSGNDQTYSSRYLFQQYFNNTGALNTGNNGLNVNGGINLGRLAAANITAEKSTKYNVGVDLSLLHKISLSAEWFLDKRSGIIGQNNFVPGYYGYTGLGVLPLQNIGKMTNKGVEISLNYSDKIGELNYGIGGTLTYAKNRIDFMSEIPNKNSFTNSTGLAWGTPIGLTAIGFYDVTDFNPDGTLKAGLAKPSFGAVQPGDIKYKDLDNNNVIDNNDRTAIGNPAYPNLYYSFNLQLSYKGFDLSALFQGASGLSINLLNAGIIQQIVPFVGNASVYPIANNAWAYYPDQGIDTRATATFPRLSTLNNANNYTSSSFWIKSANFLRLRNIQLGYNLPAVMAKKMGMSRLRVFISAVNPVLWSAFYKQYRMDPETPSGYPAIKSYDTGISLTF</sequence>
<feature type="signal peptide" evidence="1">
    <location>
        <begin position="1"/>
        <end position="27"/>
    </location>
</feature>
<keyword evidence="1" id="KW-0732">Signal</keyword>
<evidence type="ECO:0000313" key="3">
    <source>
        <dbReference type="Proteomes" id="UP000248198"/>
    </source>
</evidence>
<organism evidence="2 3">
    <name type="scientific">Pedobacter nutrimenti</name>
    <dbReference type="NCBI Taxonomy" id="1241337"/>
    <lineage>
        <taxon>Bacteria</taxon>
        <taxon>Pseudomonadati</taxon>
        <taxon>Bacteroidota</taxon>
        <taxon>Sphingobacteriia</taxon>
        <taxon>Sphingobacteriales</taxon>
        <taxon>Sphingobacteriaceae</taxon>
        <taxon>Pedobacter</taxon>
    </lineage>
</organism>